<keyword evidence="1" id="KW-0812">Transmembrane</keyword>
<evidence type="ECO:0000313" key="3">
    <source>
        <dbReference type="Proteomes" id="UP000291106"/>
    </source>
</evidence>
<name>A0A411PGA4_9GAMM</name>
<dbReference type="AlphaFoldDB" id="A0A411PGA4"/>
<dbReference type="OrthoDB" id="9858610at2"/>
<dbReference type="EMBL" id="CP036200">
    <property type="protein sequence ID" value="QBF82629.1"/>
    <property type="molecule type" value="Genomic_DNA"/>
</dbReference>
<accession>A0A411PGA4</accession>
<keyword evidence="3" id="KW-1185">Reference proteome</keyword>
<sequence length="225" mass="25301">MLSDLYLQGLVATLSLFCTLSILYSLRGTPLHFQSPINLKLGVVFAKYLLFLRVVIVFWCVLVPICILFSNAITVGELILILGVTPTITALMIAPELSLFCNSKLVVATPLYNSIVQIHLKKPYQVFDKATYQELLTLVEILPQYGITAIRLKSPMFYDASGDLRSMNGLKKALKKRHANFSHYPLSTFDCLLGKLGMLIYCKHHSNKPLNINKWHCINITLPTT</sequence>
<proteinExistence type="predicted"/>
<reference evidence="2 3" key="1">
    <citation type="submission" date="2019-02" db="EMBL/GenBank/DDBJ databases">
        <title>Shewanella sp. D4-2 isolated from Dokdo Island.</title>
        <authorList>
            <person name="Baek K."/>
        </authorList>
    </citation>
    <scope>NUCLEOTIDE SEQUENCE [LARGE SCALE GENOMIC DNA]</scope>
    <source>
        <strain evidence="2 3">D4-2</strain>
    </source>
</reference>
<gene>
    <name evidence="2" type="ORF">EXU30_07940</name>
</gene>
<feature type="transmembrane region" description="Helical" evidence="1">
    <location>
        <begin position="6"/>
        <end position="27"/>
    </location>
</feature>
<evidence type="ECO:0000256" key="1">
    <source>
        <dbReference type="SAM" id="Phobius"/>
    </source>
</evidence>
<protein>
    <submittedName>
        <fullName evidence="2">Uncharacterized protein</fullName>
    </submittedName>
</protein>
<feature type="transmembrane region" description="Helical" evidence="1">
    <location>
        <begin position="76"/>
        <end position="94"/>
    </location>
</feature>
<evidence type="ECO:0000313" key="2">
    <source>
        <dbReference type="EMBL" id="QBF82629.1"/>
    </source>
</evidence>
<organism evidence="2 3">
    <name type="scientific">Shewanella maritima</name>
    <dbReference type="NCBI Taxonomy" id="2520507"/>
    <lineage>
        <taxon>Bacteria</taxon>
        <taxon>Pseudomonadati</taxon>
        <taxon>Pseudomonadota</taxon>
        <taxon>Gammaproteobacteria</taxon>
        <taxon>Alteromonadales</taxon>
        <taxon>Shewanellaceae</taxon>
        <taxon>Shewanella</taxon>
    </lineage>
</organism>
<keyword evidence="1" id="KW-0472">Membrane</keyword>
<dbReference type="Proteomes" id="UP000291106">
    <property type="component" value="Chromosome"/>
</dbReference>
<dbReference type="RefSeq" id="WP_130598947.1">
    <property type="nucleotide sequence ID" value="NZ_CP036200.1"/>
</dbReference>
<feature type="transmembrane region" description="Helical" evidence="1">
    <location>
        <begin position="48"/>
        <end position="70"/>
    </location>
</feature>
<keyword evidence="1" id="KW-1133">Transmembrane helix</keyword>
<dbReference type="KEGG" id="smai:EXU30_07940"/>